<dbReference type="OrthoDB" id="1715191at2759"/>
<dbReference type="InParanoid" id="A0A316YYI5"/>
<dbReference type="GeneID" id="37041050"/>
<dbReference type="Pfam" id="PF10282">
    <property type="entry name" value="Lactonase"/>
    <property type="match status" value="1"/>
</dbReference>
<dbReference type="InterPro" id="IPR019405">
    <property type="entry name" value="Lactonase_7-beta_prop"/>
</dbReference>
<dbReference type="EMBL" id="KZ819634">
    <property type="protein sequence ID" value="PWN94309.1"/>
    <property type="molecule type" value="Genomic_DNA"/>
</dbReference>
<feature type="region of interest" description="Disordered" evidence="2">
    <location>
        <begin position="408"/>
        <end position="430"/>
    </location>
</feature>
<dbReference type="SUPFAM" id="SSF75011">
    <property type="entry name" value="3-carboxy-cis,cis-mucoante lactonizing enzyme"/>
    <property type="match status" value="1"/>
</dbReference>
<evidence type="ECO:0000256" key="1">
    <source>
        <dbReference type="ARBA" id="ARBA00005564"/>
    </source>
</evidence>
<evidence type="ECO:0000313" key="3">
    <source>
        <dbReference type="EMBL" id="PWN94309.1"/>
    </source>
</evidence>
<accession>A0A316YYI5</accession>
<sequence length="430" mass="46318">MSCPAPSQALFAAQRSEGACPRVRHLLTGTFNTHFLHLLSFDSLTRTLSVLASLPAQGPHSFLAAGRSGSSAGKLVDRVYATTWAQEKTLSAWSIDWHGEAAQVRLINSVPITATSSYVHVQPPSYSSLTSPSYGLQPGPARFLYSTGGPTGEVHTIDAETGALREKTQEIVFLRGGQKDLEAADKSRKALRYGAHNVDVGRGHLAYVADLGRNAILTYQQDPETGLLGDLLSETASPDDGDGPRHVVPSPDGNWVFAVTEHTSYLDVYRQETSPQSLKHVQRLSLLPPDVPITDYRGDTVRLSPGGNEILATTRGKTSAIKGFVTAWKLNWSAGLSPVVGGQEPVSRFETPTSGGKANAIEFAPRYASKDGQGSHVKDLAVLTDDEQGFVLVLEWNGTDLVEVARTKLPGKDDEDENEPEKASHAIWLS</sequence>
<dbReference type="Gene3D" id="2.130.10.10">
    <property type="entry name" value="YVTN repeat-like/Quinoprotein amine dehydrogenase"/>
    <property type="match status" value="1"/>
</dbReference>
<evidence type="ECO:0000256" key="2">
    <source>
        <dbReference type="SAM" id="MobiDB-lite"/>
    </source>
</evidence>
<organism evidence="3 4">
    <name type="scientific">Acaromyces ingoldii</name>
    <dbReference type="NCBI Taxonomy" id="215250"/>
    <lineage>
        <taxon>Eukaryota</taxon>
        <taxon>Fungi</taxon>
        <taxon>Dikarya</taxon>
        <taxon>Basidiomycota</taxon>
        <taxon>Ustilaginomycotina</taxon>
        <taxon>Exobasidiomycetes</taxon>
        <taxon>Exobasidiales</taxon>
        <taxon>Cryptobasidiaceae</taxon>
        <taxon>Acaromyces</taxon>
    </lineage>
</organism>
<dbReference type="AlphaFoldDB" id="A0A316YYI5"/>
<proteinExistence type="inferred from homology"/>
<reference evidence="3 4" key="1">
    <citation type="journal article" date="2018" name="Mol. Biol. Evol.">
        <title>Broad Genomic Sampling Reveals a Smut Pathogenic Ancestry of the Fungal Clade Ustilaginomycotina.</title>
        <authorList>
            <person name="Kijpornyongpan T."/>
            <person name="Mondo S.J."/>
            <person name="Barry K."/>
            <person name="Sandor L."/>
            <person name="Lee J."/>
            <person name="Lipzen A."/>
            <person name="Pangilinan J."/>
            <person name="LaButti K."/>
            <person name="Hainaut M."/>
            <person name="Henrissat B."/>
            <person name="Grigoriev I.V."/>
            <person name="Spatafora J.W."/>
            <person name="Aime M.C."/>
        </authorList>
    </citation>
    <scope>NUCLEOTIDE SEQUENCE [LARGE SCALE GENOMIC DNA]</scope>
    <source>
        <strain evidence="3 4">MCA 4198</strain>
    </source>
</reference>
<name>A0A316YYI5_9BASI</name>
<dbReference type="InterPro" id="IPR050282">
    <property type="entry name" value="Cycloisomerase_2"/>
</dbReference>
<dbReference type="InterPro" id="IPR015943">
    <property type="entry name" value="WD40/YVTN_repeat-like_dom_sf"/>
</dbReference>
<keyword evidence="4" id="KW-1185">Reference proteome</keyword>
<dbReference type="Proteomes" id="UP000245768">
    <property type="component" value="Unassembled WGS sequence"/>
</dbReference>
<comment type="similarity">
    <text evidence="1">Belongs to the cycloisomerase 2 family.</text>
</comment>
<dbReference type="PANTHER" id="PTHR30344">
    <property type="entry name" value="6-PHOSPHOGLUCONOLACTONASE-RELATED"/>
    <property type="match status" value="1"/>
</dbReference>
<dbReference type="RefSeq" id="XP_025381507.1">
    <property type="nucleotide sequence ID" value="XM_025519134.1"/>
</dbReference>
<gene>
    <name evidence="3" type="ORF">FA10DRAFT_238237</name>
</gene>
<evidence type="ECO:0000313" key="4">
    <source>
        <dbReference type="Proteomes" id="UP000245768"/>
    </source>
</evidence>
<dbReference type="GO" id="GO:0017057">
    <property type="term" value="F:6-phosphogluconolactonase activity"/>
    <property type="evidence" value="ECO:0007669"/>
    <property type="project" value="TreeGrafter"/>
</dbReference>
<dbReference type="PANTHER" id="PTHR30344:SF4">
    <property type="entry name" value="CYCLASE, PUTATIVE (AFU_ORTHOLOGUE AFUA_6G11580)-RELATED"/>
    <property type="match status" value="1"/>
</dbReference>
<protein>
    <submittedName>
        <fullName evidence="3">3-carboxy-cis,cis-mucoante lactonizing enzyme</fullName>
    </submittedName>
</protein>